<reference evidence="2 3" key="1">
    <citation type="journal article" date="2010" name="Stand. Genomic Sci.">
        <title>Complete genome sequence of Coraliomargarita akajimensis type strain (04OKA010-24).</title>
        <authorList>
            <person name="Mavromatis K."/>
            <person name="Abt B."/>
            <person name="Brambilla E."/>
            <person name="Lapidus A."/>
            <person name="Copeland A."/>
            <person name="Deshpande S."/>
            <person name="Nolan M."/>
            <person name="Lucas S."/>
            <person name="Tice H."/>
            <person name="Cheng J.F."/>
            <person name="Han C."/>
            <person name="Detter J.C."/>
            <person name="Woyke T."/>
            <person name="Goodwin L."/>
            <person name="Pitluck S."/>
            <person name="Held B."/>
            <person name="Brettin T."/>
            <person name="Tapia R."/>
            <person name="Ivanova N."/>
            <person name="Mikhailova N."/>
            <person name="Pati A."/>
            <person name="Liolios K."/>
            <person name="Chen A."/>
            <person name="Palaniappan K."/>
            <person name="Land M."/>
            <person name="Hauser L."/>
            <person name="Chang Y.J."/>
            <person name="Jeffries C.D."/>
            <person name="Rohde M."/>
            <person name="Goker M."/>
            <person name="Bristow J."/>
            <person name="Eisen J.A."/>
            <person name="Markowitz V."/>
            <person name="Hugenholtz P."/>
            <person name="Klenk H.P."/>
            <person name="Kyrpides N.C."/>
        </authorList>
    </citation>
    <scope>NUCLEOTIDE SEQUENCE [LARGE SCALE GENOMIC DNA]</scope>
    <source>
        <strain evidence="3">DSM 45221 / IAM 15411 / JCM 23193 / KCTC 12865</strain>
    </source>
</reference>
<feature type="signal peptide" evidence="1">
    <location>
        <begin position="1"/>
        <end position="22"/>
    </location>
</feature>
<gene>
    <name evidence="2" type="ordered locus">Caka_2420</name>
</gene>
<dbReference type="AlphaFoldDB" id="D5ENG0"/>
<keyword evidence="1" id="KW-0732">Signal</keyword>
<dbReference type="KEGG" id="caa:Caka_2420"/>
<accession>D5ENG0</accession>
<evidence type="ECO:0000256" key="1">
    <source>
        <dbReference type="SAM" id="SignalP"/>
    </source>
</evidence>
<dbReference type="Proteomes" id="UP000000925">
    <property type="component" value="Chromosome"/>
</dbReference>
<name>D5ENG0_CORAD</name>
<evidence type="ECO:0000313" key="2">
    <source>
        <dbReference type="EMBL" id="ADE55436.1"/>
    </source>
</evidence>
<proteinExistence type="predicted"/>
<organism evidence="2 3">
    <name type="scientific">Coraliomargarita akajimensis (strain DSM 45221 / IAM 15411 / JCM 23193 / KCTC 12865 / 04OKA010-24)</name>
    <dbReference type="NCBI Taxonomy" id="583355"/>
    <lineage>
        <taxon>Bacteria</taxon>
        <taxon>Pseudomonadati</taxon>
        <taxon>Verrucomicrobiota</taxon>
        <taxon>Opitutia</taxon>
        <taxon>Puniceicoccales</taxon>
        <taxon>Coraliomargaritaceae</taxon>
        <taxon>Coraliomargarita</taxon>
    </lineage>
</organism>
<sequence length="209" mass="23260">MIYMKKLLLLSCLLFTAGSAYAVKVKSGYYKNKAMFGIKVEGDCCGFLAKEAAVRSVSMQKYITNGFKVHELNIVTDGNGLLRIYHSRPLEPGELASALNRVTSSVSNGTVATPNVPERANTLVERASETYDVITDTIVIKEYPNATHAHTIELRTSSRDELIELFEKIESHWLQQDDEEDGVEDNSEGNVTIRQGRKRLGGSLFILEK</sequence>
<evidence type="ECO:0000313" key="3">
    <source>
        <dbReference type="Proteomes" id="UP000000925"/>
    </source>
</evidence>
<keyword evidence="3" id="KW-1185">Reference proteome</keyword>
<dbReference type="EMBL" id="CP001998">
    <property type="protein sequence ID" value="ADE55436.1"/>
    <property type="molecule type" value="Genomic_DNA"/>
</dbReference>
<feature type="chain" id="PRO_5003070842" evidence="1">
    <location>
        <begin position="23"/>
        <end position="209"/>
    </location>
</feature>
<dbReference type="HOGENOM" id="CLU_1313669_0_0_0"/>
<dbReference type="STRING" id="583355.Caka_2420"/>
<protein>
    <submittedName>
        <fullName evidence="2">Uncharacterized protein</fullName>
    </submittedName>
</protein>